<evidence type="ECO:0000256" key="2">
    <source>
        <dbReference type="SAM" id="Phobius"/>
    </source>
</evidence>
<keyword evidence="2" id="KW-1133">Transmembrane helix</keyword>
<reference evidence="3 4" key="1">
    <citation type="submission" date="2023-07" db="EMBL/GenBank/DDBJ databases">
        <title>Sequencing the genomes of 1000 actinobacteria strains.</title>
        <authorList>
            <person name="Klenk H.-P."/>
        </authorList>
    </citation>
    <scope>NUCLEOTIDE SEQUENCE [LARGE SCALE GENOMIC DNA]</scope>
    <source>
        <strain evidence="3 4">DSM 22966</strain>
    </source>
</reference>
<evidence type="ECO:0008006" key="5">
    <source>
        <dbReference type="Google" id="ProtNLM"/>
    </source>
</evidence>
<accession>A0ABU2AZ43</accession>
<feature type="region of interest" description="Disordered" evidence="1">
    <location>
        <begin position="1"/>
        <end position="23"/>
    </location>
</feature>
<name>A0ABU2AZ43_9MICC</name>
<feature type="transmembrane region" description="Helical" evidence="2">
    <location>
        <begin position="33"/>
        <end position="59"/>
    </location>
</feature>
<keyword evidence="2" id="KW-0812">Transmembrane</keyword>
<evidence type="ECO:0000313" key="4">
    <source>
        <dbReference type="Proteomes" id="UP001183794"/>
    </source>
</evidence>
<evidence type="ECO:0000256" key="1">
    <source>
        <dbReference type="SAM" id="MobiDB-lite"/>
    </source>
</evidence>
<gene>
    <name evidence="3" type="ORF">J2S62_000085</name>
</gene>
<keyword evidence="4" id="KW-1185">Reference proteome</keyword>
<keyword evidence="2" id="KW-0472">Membrane</keyword>
<evidence type="ECO:0000313" key="3">
    <source>
        <dbReference type="EMBL" id="MDR7345828.1"/>
    </source>
</evidence>
<feature type="transmembrane region" description="Helical" evidence="2">
    <location>
        <begin position="71"/>
        <end position="96"/>
    </location>
</feature>
<protein>
    <recommendedName>
        <fullName evidence="5">Interferon-induced transmembrane protein</fullName>
    </recommendedName>
</protein>
<dbReference type="EMBL" id="JAVDYJ010000001">
    <property type="protein sequence ID" value="MDR7345828.1"/>
    <property type="molecule type" value="Genomic_DNA"/>
</dbReference>
<proteinExistence type="predicted"/>
<organism evidence="3 4">
    <name type="scientific">Enteractinococcus fodinae</name>
    <dbReference type="NCBI Taxonomy" id="684663"/>
    <lineage>
        <taxon>Bacteria</taxon>
        <taxon>Bacillati</taxon>
        <taxon>Actinomycetota</taxon>
        <taxon>Actinomycetes</taxon>
        <taxon>Micrococcales</taxon>
        <taxon>Micrococcaceae</taxon>
    </lineage>
</organism>
<sequence>MTQYQPYPHPTESPELGFDSLPTPQDRETLGSWMLVVLLTLIPLVNIIYLLVLAFGTSTSAAKQNFARASLIWMAVGLVLAIVLGILLAVAGLSVFAELANMYLSTAV</sequence>
<dbReference type="Proteomes" id="UP001183794">
    <property type="component" value="Unassembled WGS sequence"/>
</dbReference>
<dbReference type="RefSeq" id="WP_310170003.1">
    <property type="nucleotide sequence ID" value="NZ_BAABHE010000002.1"/>
</dbReference>
<comment type="caution">
    <text evidence="3">The sequence shown here is derived from an EMBL/GenBank/DDBJ whole genome shotgun (WGS) entry which is preliminary data.</text>
</comment>